<dbReference type="InterPro" id="IPR052250">
    <property type="entry name" value="PDI_TMX3"/>
</dbReference>
<dbReference type="PANTHER" id="PTHR46426:SF1">
    <property type="entry name" value="PROTEIN DISULFIDE-ISOMERASE TMX3"/>
    <property type="match status" value="1"/>
</dbReference>
<dbReference type="EMBL" id="AZGZ01000001">
    <property type="protein sequence ID" value="KZZ98258.1"/>
    <property type="molecule type" value="Genomic_DNA"/>
</dbReference>
<dbReference type="PANTHER" id="PTHR46426">
    <property type="entry name" value="PROTEIN DISULFIDE-ISOMERASE TMX3"/>
    <property type="match status" value="1"/>
</dbReference>
<evidence type="ECO:0000313" key="7">
    <source>
        <dbReference type="Proteomes" id="UP000242877"/>
    </source>
</evidence>
<keyword evidence="3 5" id="KW-1133">Transmembrane helix</keyword>
<reference evidence="6 7" key="1">
    <citation type="journal article" date="2016" name="Genome Biol. Evol.">
        <title>Divergent and convergent evolution of fungal pathogenicity.</title>
        <authorList>
            <person name="Shang Y."/>
            <person name="Xiao G."/>
            <person name="Zheng P."/>
            <person name="Cen K."/>
            <person name="Zhan S."/>
            <person name="Wang C."/>
        </authorList>
    </citation>
    <scope>NUCLEOTIDE SEQUENCE [LARGE SCALE GENOMIC DNA]</scope>
    <source>
        <strain evidence="6 7">ARSEF 7405</strain>
    </source>
</reference>
<dbReference type="Gene3D" id="3.40.30.10">
    <property type="entry name" value="Glutaredoxin"/>
    <property type="match status" value="2"/>
</dbReference>
<dbReference type="CDD" id="cd02961">
    <property type="entry name" value="PDI_a_family"/>
    <property type="match status" value="1"/>
</dbReference>
<dbReference type="GO" id="GO:0016020">
    <property type="term" value="C:membrane"/>
    <property type="evidence" value="ECO:0007669"/>
    <property type="project" value="UniProtKB-SubCell"/>
</dbReference>
<evidence type="ECO:0000256" key="5">
    <source>
        <dbReference type="SAM" id="Phobius"/>
    </source>
</evidence>
<organism evidence="6 7">
    <name type="scientific">Ascosphaera apis ARSEF 7405</name>
    <dbReference type="NCBI Taxonomy" id="392613"/>
    <lineage>
        <taxon>Eukaryota</taxon>
        <taxon>Fungi</taxon>
        <taxon>Dikarya</taxon>
        <taxon>Ascomycota</taxon>
        <taxon>Pezizomycotina</taxon>
        <taxon>Eurotiomycetes</taxon>
        <taxon>Eurotiomycetidae</taxon>
        <taxon>Onygenales</taxon>
        <taxon>Ascosphaeraceae</taxon>
        <taxon>Ascosphaera</taxon>
    </lineage>
</organism>
<protein>
    <submittedName>
        <fullName evidence="6">Disulfide isomerase</fullName>
    </submittedName>
</protein>
<dbReference type="GO" id="GO:0016853">
    <property type="term" value="F:isomerase activity"/>
    <property type="evidence" value="ECO:0007669"/>
    <property type="project" value="UniProtKB-KW"/>
</dbReference>
<dbReference type="VEuPathDB" id="FungiDB:AAP_00519"/>
<evidence type="ECO:0000256" key="1">
    <source>
        <dbReference type="ARBA" id="ARBA00004167"/>
    </source>
</evidence>
<dbReference type="OrthoDB" id="72053at2759"/>
<name>A0A168DZC9_9EURO</name>
<evidence type="ECO:0000313" key="6">
    <source>
        <dbReference type="EMBL" id="KZZ98258.1"/>
    </source>
</evidence>
<sequence>MLCKDAKVDSYPTIYFFRGGEKVEYNGLRGYGDLLQVSEKAVDIVGKGITDVNEESFDQLAETDKVLFLYFYDHATTSEDFTAMNRLTLSLVNHAKLVKTSDPALAKRFKIGTFPRLMCYREGKTNYYSPLSPKEMRDLKQIVKWMKSVWLPLVPELSVANANDIMNKKYAVLGILNRQRNDEFTQDTRELKNAALEWMEKQTKLFQMERQELRDAKQLRIEEAEDRNDQRALRAAKGVHINIREDDRKQVTFAWVDGQFWQRWLKTTYGVDIKAGERVIIADEENNRYWDSTTSGAPIMPSRTSILETLSHIVNSPEKLRAKSTVGPVKGTVLTVRTFLGRHPLLLLFTFIATMMLISMSLKGNIRKTRSPGGSNGGGVVGGLFGGSPSFPGAFSLDSKDGMSGNAGNGGKVD</sequence>
<keyword evidence="6" id="KW-0413">Isomerase</keyword>
<evidence type="ECO:0000256" key="3">
    <source>
        <dbReference type="ARBA" id="ARBA00022989"/>
    </source>
</evidence>
<comment type="subcellular location">
    <subcellularLocation>
        <location evidence="1">Membrane</location>
        <topology evidence="1">Single-pass membrane protein</topology>
    </subcellularLocation>
</comment>
<comment type="caution">
    <text evidence="6">The sequence shown here is derived from an EMBL/GenBank/DDBJ whole genome shotgun (WGS) entry which is preliminary data.</text>
</comment>
<evidence type="ECO:0000256" key="2">
    <source>
        <dbReference type="ARBA" id="ARBA00022692"/>
    </source>
</evidence>
<proteinExistence type="predicted"/>
<feature type="transmembrane region" description="Helical" evidence="5">
    <location>
        <begin position="345"/>
        <end position="362"/>
    </location>
</feature>
<dbReference type="GO" id="GO:0005783">
    <property type="term" value="C:endoplasmic reticulum"/>
    <property type="evidence" value="ECO:0007669"/>
    <property type="project" value="TreeGrafter"/>
</dbReference>
<dbReference type="Proteomes" id="UP000242877">
    <property type="component" value="Unassembled WGS sequence"/>
</dbReference>
<evidence type="ECO:0000256" key="4">
    <source>
        <dbReference type="ARBA" id="ARBA00023136"/>
    </source>
</evidence>
<keyword evidence="2 5" id="KW-0812">Transmembrane</keyword>
<dbReference type="Pfam" id="PF13848">
    <property type="entry name" value="Thioredoxin_6"/>
    <property type="match status" value="1"/>
</dbReference>
<accession>A0A168DZC9</accession>
<dbReference type="InterPro" id="IPR036249">
    <property type="entry name" value="Thioredoxin-like_sf"/>
</dbReference>
<dbReference type="SUPFAM" id="SSF52833">
    <property type="entry name" value="Thioredoxin-like"/>
    <property type="match status" value="2"/>
</dbReference>
<dbReference type="AlphaFoldDB" id="A0A168DZC9"/>
<keyword evidence="4 5" id="KW-0472">Membrane</keyword>
<gene>
    <name evidence="6" type="ORF">AAP_00519</name>
</gene>
<keyword evidence="7" id="KW-1185">Reference proteome</keyword>